<dbReference type="InterPro" id="IPR033896">
    <property type="entry name" value="MEF2-like_N"/>
</dbReference>
<dbReference type="InterPro" id="IPR036879">
    <property type="entry name" value="TF_MADSbox_sf"/>
</dbReference>
<keyword evidence="3" id="KW-0238">DNA-binding</keyword>
<dbReference type="OrthoDB" id="1898716at2759"/>
<evidence type="ECO:0000256" key="5">
    <source>
        <dbReference type="ARBA" id="ARBA00023242"/>
    </source>
</evidence>
<evidence type="ECO:0000259" key="7">
    <source>
        <dbReference type="PROSITE" id="PS50066"/>
    </source>
</evidence>
<dbReference type="CDD" id="cd00265">
    <property type="entry name" value="MADS_MEF2_like"/>
    <property type="match status" value="1"/>
</dbReference>
<keyword evidence="2" id="KW-0805">Transcription regulation</keyword>
<dbReference type="SUPFAM" id="SSF55455">
    <property type="entry name" value="SRF-like"/>
    <property type="match status" value="1"/>
</dbReference>
<evidence type="ECO:0000256" key="1">
    <source>
        <dbReference type="ARBA" id="ARBA00004123"/>
    </source>
</evidence>
<dbReference type="InterPro" id="IPR002100">
    <property type="entry name" value="TF_MADSbox"/>
</dbReference>
<accession>A0A5J9SMG8</accession>
<dbReference type="GO" id="GO:0045944">
    <property type="term" value="P:positive regulation of transcription by RNA polymerase II"/>
    <property type="evidence" value="ECO:0007669"/>
    <property type="project" value="InterPro"/>
</dbReference>
<dbReference type="GO" id="GO:0000978">
    <property type="term" value="F:RNA polymerase II cis-regulatory region sequence-specific DNA binding"/>
    <property type="evidence" value="ECO:0007669"/>
    <property type="project" value="TreeGrafter"/>
</dbReference>
<protein>
    <recommendedName>
        <fullName evidence="7">MADS-box domain-containing protein</fullName>
    </recommendedName>
</protein>
<feature type="region of interest" description="Disordered" evidence="6">
    <location>
        <begin position="1"/>
        <end position="23"/>
    </location>
</feature>
<feature type="domain" description="MADS-box" evidence="7">
    <location>
        <begin position="21"/>
        <end position="81"/>
    </location>
</feature>
<dbReference type="FunFam" id="3.40.1810.10:FF:000006">
    <property type="entry name" value="Agamous-like MADS-box protein AGL62"/>
    <property type="match status" value="1"/>
</dbReference>
<dbReference type="Pfam" id="PF00319">
    <property type="entry name" value="SRF-TF"/>
    <property type="match status" value="1"/>
</dbReference>
<evidence type="ECO:0000313" key="9">
    <source>
        <dbReference type="Proteomes" id="UP000324897"/>
    </source>
</evidence>
<gene>
    <name evidence="8" type="ORF">EJB05_54418</name>
</gene>
<dbReference type="AlphaFoldDB" id="A0A5J9SMG8"/>
<dbReference type="Gene3D" id="3.40.1810.10">
    <property type="entry name" value="Transcription factor, MADS-box"/>
    <property type="match status" value="1"/>
</dbReference>
<evidence type="ECO:0000256" key="4">
    <source>
        <dbReference type="ARBA" id="ARBA00023163"/>
    </source>
</evidence>
<dbReference type="GO" id="GO:0005634">
    <property type="term" value="C:nucleus"/>
    <property type="evidence" value="ECO:0007669"/>
    <property type="project" value="UniProtKB-SubCell"/>
</dbReference>
<dbReference type="EMBL" id="RWGY01000632">
    <property type="protein sequence ID" value="TVU00160.1"/>
    <property type="molecule type" value="Genomic_DNA"/>
</dbReference>
<keyword evidence="9" id="KW-1185">Reference proteome</keyword>
<keyword evidence="5" id="KW-0539">Nucleus</keyword>
<proteinExistence type="predicted"/>
<comment type="caution">
    <text evidence="8">The sequence shown here is derived from an EMBL/GenBank/DDBJ whole genome shotgun (WGS) entry which is preliminary data.</text>
</comment>
<organism evidence="8 9">
    <name type="scientific">Eragrostis curvula</name>
    <name type="common">weeping love grass</name>
    <dbReference type="NCBI Taxonomy" id="38414"/>
    <lineage>
        <taxon>Eukaryota</taxon>
        <taxon>Viridiplantae</taxon>
        <taxon>Streptophyta</taxon>
        <taxon>Embryophyta</taxon>
        <taxon>Tracheophyta</taxon>
        <taxon>Spermatophyta</taxon>
        <taxon>Magnoliopsida</taxon>
        <taxon>Liliopsida</taxon>
        <taxon>Poales</taxon>
        <taxon>Poaceae</taxon>
        <taxon>PACMAD clade</taxon>
        <taxon>Chloridoideae</taxon>
        <taxon>Eragrostideae</taxon>
        <taxon>Eragrostidinae</taxon>
        <taxon>Eragrostis</taxon>
    </lineage>
</organism>
<feature type="non-terminal residue" evidence="8">
    <location>
        <position position="1"/>
    </location>
</feature>
<dbReference type="GO" id="GO:0000981">
    <property type="term" value="F:DNA-binding transcription factor activity, RNA polymerase II-specific"/>
    <property type="evidence" value="ECO:0007669"/>
    <property type="project" value="TreeGrafter"/>
</dbReference>
<reference evidence="8 9" key="1">
    <citation type="journal article" date="2019" name="Sci. Rep.">
        <title>A high-quality genome of Eragrostis curvula grass provides insights into Poaceae evolution and supports new strategies to enhance forage quality.</title>
        <authorList>
            <person name="Carballo J."/>
            <person name="Santos B.A.C.M."/>
            <person name="Zappacosta D."/>
            <person name="Garbus I."/>
            <person name="Selva J.P."/>
            <person name="Gallo C.A."/>
            <person name="Diaz A."/>
            <person name="Albertini E."/>
            <person name="Caccamo M."/>
            <person name="Echenique V."/>
        </authorList>
    </citation>
    <scope>NUCLEOTIDE SEQUENCE [LARGE SCALE GENOMIC DNA]</scope>
    <source>
        <strain evidence="9">cv. Victoria</strain>
        <tissue evidence="8">Leaf</tissue>
    </source>
</reference>
<dbReference type="PRINTS" id="PR00404">
    <property type="entry name" value="MADSDOMAIN"/>
</dbReference>
<evidence type="ECO:0000256" key="3">
    <source>
        <dbReference type="ARBA" id="ARBA00023125"/>
    </source>
</evidence>
<dbReference type="PANTHER" id="PTHR11945:SF629">
    <property type="entry name" value="OS02G0164450 PROTEIN"/>
    <property type="match status" value="1"/>
</dbReference>
<name>A0A5J9SMG8_9POAL</name>
<evidence type="ECO:0000256" key="6">
    <source>
        <dbReference type="SAM" id="MobiDB-lite"/>
    </source>
</evidence>
<dbReference type="Proteomes" id="UP000324897">
    <property type="component" value="Unassembled WGS sequence"/>
</dbReference>
<comment type="subcellular location">
    <subcellularLocation>
        <location evidence="1">Nucleus</location>
    </subcellularLocation>
</comment>
<sequence length="284" mass="30314">MTKKKTFGEAGADGKGKKKTMGRQKIEMKPIESMEKRQVCFSKRRAGLFKKASDLSVLCGAHVAVVAYSPGGKPFVFGHPSAQALIDRFTDASSSEPATAAAAAAPVHPALLEEFSRDADLLAKAIDAEASRKKALDAATRQAGVWTGDADVSRSLPELLDMRGELERVQAEVAERAQEFMAKEAMMMQSTTTGTDVVSSGGGVFHYPGAGTFMADGGVHHDQLMMMTGGNVVGQALPFAPMMLPPPPTMPYPPAYNHCFDLNNEHCPVFGAEGFYGATTCNFF</sequence>
<dbReference type="PROSITE" id="PS50066">
    <property type="entry name" value="MADS_BOX_2"/>
    <property type="match status" value="1"/>
</dbReference>
<evidence type="ECO:0000313" key="8">
    <source>
        <dbReference type="EMBL" id="TVU00160.1"/>
    </source>
</evidence>
<keyword evidence="4" id="KW-0804">Transcription</keyword>
<dbReference type="SMART" id="SM00432">
    <property type="entry name" value="MADS"/>
    <property type="match status" value="1"/>
</dbReference>
<dbReference type="PANTHER" id="PTHR11945">
    <property type="entry name" value="MADS BOX PROTEIN"/>
    <property type="match status" value="1"/>
</dbReference>
<dbReference type="GO" id="GO:0046983">
    <property type="term" value="F:protein dimerization activity"/>
    <property type="evidence" value="ECO:0007669"/>
    <property type="project" value="InterPro"/>
</dbReference>
<dbReference type="Gramene" id="TVU00160">
    <property type="protein sequence ID" value="TVU00160"/>
    <property type="gene ID" value="EJB05_54418"/>
</dbReference>
<evidence type="ECO:0000256" key="2">
    <source>
        <dbReference type="ARBA" id="ARBA00023015"/>
    </source>
</evidence>